<comment type="caution">
    <text evidence="1">The sequence shown here is derived from an EMBL/GenBank/DDBJ whole genome shotgun (WGS) entry which is preliminary data.</text>
</comment>
<keyword evidence="2" id="KW-1185">Reference proteome</keyword>
<dbReference type="EMBL" id="RQSM01000003">
    <property type="protein sequence ID" value="RVU90378.1"/>
    <property type="molecule type" value="Genomic_DNA"/>
</dbReference>
<dbReference type="RefSeq" id="WP_127823159.1">
    <property type="nucleotide sequence ID" value="NZ_RQSM01000003.1"/>
</dbReference>
<dbReference type="AlphaFoldDB" id="A0A437UA00"/>
<name>A0A437UA00_9FLAO</name>
<evidence type="ECO:0000313" key="2">
    <source>
        <dbReference type="Proteomes" id="UP000288951"/>
    </source>
</evidence>
<gene>
    <name evidence="1" type="ORF">EH230_05390</name>
</gene>
<dbReference type="OrthoDB" id="8564076at2"/>
<accession>A0A437UA00</accession>
<proteinExistence type="predicted"/>
<organism evidence="1 2">
    <name type="scientific">Flavobacterium columnare</name>
    <dbReference type="NCBI Taxonomy" id="996"/>
    <lineage>
        <taxon>Bacteria</taxon>
        <taxon>Pseudomonadati</taxon>
        <taxon>Bacteroidota</taxon>
        <taxon>Flavobacteriia</taxon>
        <taxon>Flavobacteriales</taxon>
        <taxon>Flavobacteriaceae</taxon>
        <taxon>Flavobacterium</taxon>
    </lineage>
</organism>
<evidence type="ECO:0000313" key="1">
    <source>
        <dbReference type="EMBL" id="RVU90378.1"/>
    </source>
</evidence>
<dbReference type="Proteomes" id="UP000288951">
    <property type="component" value="Unassembled WGS sequence"/>
</dbReference>
<sequence length="350" mass="41130">MVALKECFEAKDGLKIFLECYGDVSDGFTSTEVKHSIDEDKNLINTHIDFWKTLSNIIDDYDNFRFYNKFILHTTAKIKKGSIFENWINDSADDKVKKILGVKSNDTIKKYFENVKNLSSEDLKNIVNKFEIKDNQKSAKEYYAEILLEHSAIINIVTKENRESFICSLLGYISTELITAEKYQWRIDIDNFRENFQVYANHYKISDLKFPISKIEADSYFKDNFHFVKELEKIKYDSAIGVSMKNYLRANDSQIKMINARKCLVENLENYDEEIFEIADETKYSHIDQLTDTCDKVEKSRRYFDVTIDKVSTKTKIEGVTQTSSYYPKGRFLYNIENRSLNLNLRNESE</sequence>
<reference evidence="1" key="1">
    <citation type="submission" date="2018-12" db="EMBL/GenBank/DDBJ databases">
        <title>Draft genome sequence of Flaovobacterium columnare ARS1 isolated from channel catfish in Alabama.</title>
        <authorList>
            <person name="Cai W."/>
            <person name="Arias C."/>
        </authorList>
    </citation>
    <scope>NUCLEOTIDE SEQUENCE [LARGE SCALE GENOMIC DNA]</scope>
    <source>
        <strain evidence="1">ARS1</strain>
    </source>
</reference>
<protein>
    <submittedName>
        <fullName evidence="1">Uncharacterized protein</fullName>
    </submittedName>
</protein>